<dbReference type="RefSeq" id="XP_022466028.1">
    <property type="nucleotide sequence ID" value="XM_022609653.1"/>
</dbReference>
<dbReference type="OMA" id="PMISECL"/>
<dbReference type="EMBL" id="HE978321">
    <property type="protein sequence ID" value="CCK71783.1"/>
    <property type="molecule type" value="Genomic_DNA"/>
</dbReference>
<evidence type="ECO:0000256" key="3">
    <source>
        <dbReference type="ARBA" id="ARBA00022692"/>
    </source>
</evidence>
<keyword evidence="5 7" id="KW-1133">Transmembrane helix</keyword>
<feature type="transmembrane region" description="Helical" evidence="7">
    <location>
        <begin position="185"/>
        <end position="209"/>
    </location>
</feature>
<dbReference type="PANTHER" id="PTHR15301:SF3">
    <property type="entry name" value="PROTEIN NSG1-RELATED"/>
    <property type="match status" value="1"/>
</dbReference>
<feature type="transmembrane region" description="Helical" evidence="7">
    <location>
        <begin position="59"/>
        <end position="78"/>
    </location>
</feature>
<comment type="similarity">
    <text evidence="2">Belongs to the INSIG family.</text>
</comment>
<dbReference type="Pfam" id="PF07281">
    <property type="entry name" value="INSIG"/>
    <property type="match status" value="1"/>
</dbReference>
<dbReference type="GO" id="GO:0016126">
    <property type="term" value="P:sterol biosynthetic process"/>
    <property type="evidence" value="ECO:0007669"/>
    <property type="project" value="TreeGrafter"/>
</dbReference>
<dbReference type="GO" id="GO:0005789">
    <property type="term" value="C:endoplasmic reticulum membrane"/>
    <property type="evidence" value="ECO:0007669"/>
    <property type="project" value="UniProtKB-SubCell"/>
</dbReference>
<dbReference type="PANTHER" id="PTHR15301">
    <property type="entry name" value="INSULIN-INDUCED GENE 1"/>
    <property type="match status" value="1"/>
</dbReference>
<dbReference type="HOGENOM" id="CLU_088332_0_0_1"/>
<reference evidence="8 9" key="1">
    <citation type="journal article" date="2011" name="Proc. Natl. Acad. Sci. U.S.A.">
        <title>Evolutionary erosion of yeast sex chromosomes by mating-type switching accidents.</title>
        <authorList>
            <person name="Gordon J.L."/>
            <person name="Armisen D."/>
            <person name="Proux-Wera E."/>
            <person name="Oheigeartaigh S.S."/>
            <person name="Byrne K.P."/>
            <person name="Wolfe K.H."/>
        </authorList>
    </citation>
    <scope>NUCLEOTIDE SEQUENCE [LARGE SCALE GENOMIC DNA]</scope>
    <source>
        <strain evidence="9">ATCC MYA-139 / BCRC 22969 / CBS 8797 / CCRC 22969 / KCTC 17520 / NBRC 10181 / NCYC 3082</strain>
    </source>
</reference>
<reference evidence="9" key="2">
    <citation type="submission" date="2012-08" db="EMBL/GenBank/DDBJ databases">
        <title>Genome sequence of Kazachstania naganishii.</title>
        <authorList>
            <person name="Gordon J.L."/>
            <person name="Armisen D."/>
            <person name="Proux-Wera E."/>
            <person name="OhEigeartaigh S.S."/>
            <person name="Byrne K.P."/>
            <person name="Wolfe K.H."/>
        </authorList>
    </citation>
    <scope>NUCLEOTIDE SEQUENCE [LARGE SCALE GENOMIC DNA]</scope>
    <source>
        <strain evidence="9">ATCC MYA-139 / BCRC 22969 / CBS 8797 / CCRC 22969 / KCTC 17520 / NBRC 10181 / NCYC 3082</strain>
    </source>
</reference>
<organism evidence="8 9">
    <name type="scientific">Huiozyma naganishii (strain ATCC MYA-139 / BCRC 22969 / CBS 8797 / KCTC 17520 / NBRC 10181 / NCYC 3082 / Yp74L-3)</name>
    <name type="common">Yeast</name>
    <name type="synonym">Kazachstania naganishii</name>
    <dbReference type="NCBI Taxonomy" id="1071383"/>
    <lineage>
        <taxon>Eukaryota</taxon>
        <taxon>Fungi</taxon>
        <taxon>Dikarya</taxon>
        <taxon>Ascomycota</taxon>
        <taxon>Saccharomycotina</taxon>
        <taxon>Saccharomycetes</taxon>
        <taxon>Saccharomycetales</taxon>
        <taxon>Saccharomycetaceae</taxon>
        <taxon>Huiozyma</taxon>
    </lineage>
</organism>
<evidence type="ECO:0000256" key="7">
    <source>
        <dbReference type="SAM" id="Phobius"/>
    </source>
</evidence>
<dbReference type="GeneID" id="34527515"/>
<proteinExistence type="inferred from homology"/>
<evidence type="ECO:0000256" key="6">
    <source>
        <dbReference type="ARBA" id="ARBA00023136"/>
    </source>
</evidence>
<dbReference type="eggNOG" id="KOG4363">
    <property type="taxonomic scope" value="Eukaryota"/>
</dbReference>
<keyword evidence="6 7" id="KW-0472">Membrane</keyword>
<dbReference type="KEGG" id="kng:KNAG_0H03690"/>
<keyword evidence="9" id="KW-1185">Reference proteome</keyword>
<feature type="transmembrane region" description="Helical" evidence="7">
    <location>
        <begin position="109"/>
        <end position="133"/>
    </location>
</feature>
<evidence type="ECO:0000313" key="8">
    <source>
        <dbReference type="EMBL" id="CCK71783.1"/>
    </source>
</evidence>
<dbReference type="InterPro" id="IPR025929">
    <property type="entry name" value="INSIG_fam"/>
</dbReference>
<feature type="transmembrane region" description="Helical" evidence="7">
    <location>
        <begin position="221"/>
        <end position="244"/>
    </location>
</feature>
<evidence type="ECO:0000256" key="1">
    <source>
        <dbReference type="ARBA" id="ARBA00004477"/>
    </source>
</evidence>
<name>J7RPV3_HUIN7</name>
<evidence type="ECO:0000256" key="5">
    <source>
        <dbReference type="ARBA" id="ARBA00022989"/>
    </source>
</evidence>
<protein>
    <submittedName>
        <fullName evidence="8">Uncharacterized protein</fullName>
    </submittedName>
</protein>
<evidence type="ECO:0000256" key="4">
    <source>
        <dbReference type="ARBA" id="ARBA00022824"/>
    </source>
</evidence>
<keyword evidence="4" id="KW-0256">Endoplasmic reticulum</keyword>
<dbReference type="Proteomes" id="UP000006310">
    <property type="component" value="Chromosome 8"/>
</dbReference>
<gene>
    <name evidence="8" type="primary">KNAG0H03690</name>
    <name evidence="8" type="ordered locus">KNAG_0H03690</name>
</gene>
<dbReference type="OrthoDB" id="205546at2759"/>
<evidence type="ECO:0000256" key="2">
    <source>
        <dbReference type="ARBA" id="ARBA00007475"/>
    </source>
</evidence>
<comment type="subcellular location">
    <subcellularLocation>
        <location evidence="1">Endoplasmic reticulum membrane</location>
        <topology evidence="1">Multi-pass membrane protein</topology>
    </subcellularLocation>
</comment>
<sequence>MSKGIIKKEDSVFNLTKPALYSIYDTDVTRSEQDYRLLHERPVHLGSGRVRHKRKMHEVLLNGVIAVTLLFWTGVLFAKLSAELYDNRSLKKWMLSYTLDHISKWVNTYVVSVPAFAVYGVLGVLCGVSVPLLDEYVFQHRLDDGVDFKSVLKCLNALLGVCFGIRTIQWSSSMQGAGAWCLLNVLLWVFFDGTWSILTMGTAVVLVSVVMGRGASSSLSYLLYIVDFYSFSFMIFGKLGRYLFN</sequence>
<dbReference type="STRING" id="1071383.J7RPV3"/>
<dbReference type="AlphaFoldDB" id="J7RPV3"/>
<evidence type="ECO:0000313" key="9">
    <source>
        <dbReference type="Proteomes" id="UP000006310"/>
    </source>
</evidence>
<accession>J7RPV3</accession>
<feature type="transmembrane region" description="Helical" evidence="7">
    <location>
        <begin position="154"/>
        <end position="173"/>
    </location>
</feature>
<keyword evidence="3 7" id="KW-0812">Transmembrane</keyword>